<evidence type="ECO:0000259" key="3">
    <source>
        <dbReference type="Pfam" id="PF03819"/>
    </source>
</evidence>
<dbReference type="InterPro" id="IPR014777">
    <property type="entry name" value="4pyrrole_Mease_sub1"/>
</dbReference>
<reference evidence="5" key="1">
    <citation type="journal article" date="2019" name="Int. J. Syst. Evol. Microbiol.">
        <title>The Global Catalogue of Microorganisms (GCM) 10K type strain sequencing project: providing services to taxonomists for standard genome sequencing and annotation.</title>
        <authorList>
            <consortium name="The Broad Institute Genomics Platform"/>
            <consortium name="The Broad Institute Genome Sequencing Center for Infectious Disease"/>
            <person name="Wu L."/>
            <person name="Ma J."/>
        </authorList>
    </citation>
    <scope>NUCLEOTIDE SEQUENCE [LARGE SCALE GENOMIC DNA]</scope>
    <source>
        <strain evidence="5">WYCCWR 12678</strain>
    </source>
</reference>
<dbReference type="InterPro" id="IPR048011">
    <property type="entry name" value="NTP-PPase_MazG-like_C"/>
</dbReference>
<dbReference type="InterPro" id="IPR048015">
    <property type="entry name" value="NTP-PPase_MazG-like_N"/>
</dbReference>
<dbReference type="NCBIfam" id="TIGR00444">
    <property type="entry name" value="mazG"/>
    <property type="match status" value="1"/>
</dbReference>
<dbReference type="Gene3D" id="1.10.287.1080">
    <property type="entry name" value="MazG-like"/>
    <property type="match status" value="2"/>
</dbReference>
<dbReference type="CDD" id="cd11723">
    <property type="entry name" value="YabN_N_like"/>
    <property type="match status" value="1"/>
</dbReference>
<dbReference type="NCBIfam" id="NF007113">
    <property type="entry name" value="PRK09562.1"/>
    <property type="match status" value="1"/>
</dbReference>
<dbReference type="PIRSF" id="PIRSF002845">
    <property type="entry name" value="Ttrprl_mtas_MazG"/>
    <property type="match status" value="1"/>
</dbReference>
<evidence type="ECO:0000256" key="1">
    <source>
        <dbReference type="SAM" id="Coils"/>
    </source>
</evidence>
<dbReference type="EMBL" id="JBHSHC010000106">
    <property type="protein sequence ID" value="MFC4768552.1"/>
    <property type="molecule type" value="Genomic_DNA"/>
</dbReference>
<proteinExistence type="predicted"/>
<dbReference type="Proteomes" id="UP001596002">
    <property type="component" value="Unassembled WGS sequence"/>
</dbReference>
<dbReference type="PANTHER" id="PTHR30522:SF0">
    <property type="entry name" value="NUCLEOSIDE TRIPHOSPHATE PYROPHOSPHOHYDROLASE"/>
    <property type="match status" value="1"/>
</dbReference>
<dbReference type="PANTHER" id="PTHR30522">
    <property type="entry name" value="NUCLEOSIDE TRIPHOSPHATE PYROPHOSPHOHYDROLASE"/>
    <property type="match status" value="1"/>
</dbReference>
<dbReference type="EC" id="3.6.1.9" evidence="4"/>
<dbReference type="InterPro" id="IPR011551">
    <property type="entry name" value="NTP_PyrPHydrolase_MazG"/>
</dbReference>
<dbReference type="SUPFAM" id="SSF53790">
    <property type="entry name" value="Tetrapyrrole methylase"/>
    <property type="match status" value="1"/>
</dbReference>
<dbReference type="RefSeq" id="WP_380026502.1">
    <property type="nucleotide sequence ID" value="NZ_JBHSHC010000106.1"/>
</dbReference>
<dbReference type="InterPro" id="IPR004518">
    <property type="entry name" value="MazG-like_dom"/>
</dbReference>
<evidence type="ECO:0000259" key="2">
    <source>
        <dbReference type="Pfam" id="PF00590"/>
    </source>
</evidence>
<evidence type="ECO:0000313" key="4">
    <source>
        <dbReference type="EMBL" id="MFC4768552.1"/>
    </source>
</evidence>
<protein>
    <submittedName>
        <fullName evidence="4">Nucleoside triphosphate pyrophosphohydrolase</fullName>
        <ecNumber evidence="4">3.6.1.9</ecNumber>
    </submittedName>
</protein>
<dbReference type="Pfam" id="PF03819">
    <property type="entry name" value="MazG"/>
    <property type="match status" value="2"/>
</dbReference>
<organism evidence="4 5">
    <name type="scientific">Effusibacillus consociatus</name>
    <dbReference type="NCBI Taxonomy" id="1117041"/>
    <lineage>
        <taxon>Bacteria</taxon>
        <taxon>Bacillati</taxon>
        <taxon>Bacillota</taxon>
        <taxon>Bacilli</taxon>
        <taxon>Bacillales</taxon>
        <taxon>Alicyclobacillaceae</taxon>
        <taxon>Effusibacillus</taxon>
    </lineage>
</organism>
<dbReference type="Pfam" id="PF00590">
    <property type="entry name" value="TP_methylase"/>
    <property type="match status" value="1"/>
</dbReference>
<accession>A0ABV9Q7F4</accession>
<sequence length="486" mass="55086">MAILHIVGLGPGSWTGLPLGTYQILQEGKKLFLRTERHPVVQDLEKKGIRFHPLDELYEQAEDFESLYQEIVDKLFREAKEHGEIVYAVPGHPGVAERTVRIALEKGASAGVEIKLGPGHSFLDELLLRIGVDPTDGLLILDGTDLKASSLNPTLHTILVQVYNQEIAAEVKLCLMEDYPDDYPVTVARAVGVEAQERVEQVPLYELDRLDFVDHLTTLYLPGSEEARITHRQFSKLVEIVQILRSPEGCPWDREQTHQSIRKNVIEEAYEVAEAIDLDDPDALSEELGDLLLQVALHAQIASEEGTFTIHDTIQAINDKLIRRHPHVFGNKDAADAEDALTNWEEIKRQEKREKGLPEGVSILDSVPASQPAMAVSYKLQKKAAEVGFEWPDVDGVLDKIKEELEELRETQDKSEELGDVLFVLVNLARYLKVDPEESLAKTNHKFRRRFAYIEKKLSEQGKSFQNSTLEEMDHWWNEAKMLEKK</sequence>
<feature type="domain" description="NTP pyrophosphohydrolase MazG-like" evidence="3">
    <location>
        <begin position="401"/>
        <end position="450"/>
    </location>
</feature>
<feature type="coiled-coil region" evidence="1">
    <location>
        <begin position="394"/>
        <end position="421"/>
    </location>
</feature>
<keyword evidence="1" id="KW-0175">Coiled coil</keyword>
<evidence type="ECO:0000313" key="5">
    <source>
        <dbReference type="Proteomes" id="UP001596002"/>
    </source>
</evidence>
<dbReference type="InterPro" id="IPR035996">
    <property type="entry name" value="4pyrrol_Methylase_sf"/>
</dbReference>
<dbReference type="CDD" id="cd11528">
    <property type="entry name" value="NTP-PPase_MazG_Nterm"/>
    <property type="match status" value="1"/>
</dbReference>
<dbReference type="InterPro" id="IPR035013">
    <property type="entry name" value="YabN_N"/>
</dbReference>
<feature type="domain" description="Tetrapyrrole methylase" evidence="2">
    <location>
        <begin position="4"/>
        <end position="207"/>
    </location>
</feature>
<gene>
    <name evidence="4" type="primary">mazG</name>
    <name evidence="4" type="ORF">ACFO8Q_14500</name>
</gene>
<feature type="domain" description="NTP pyrophosphohydrolase MazG-like" evidence="3">
    <location>
        <begin position="256"/>
        <end position="329"/>
    </location>
</feature>
<name>A0ABV9Q7F4_9BACL</name>
<dbReference type="InterPro" id="IPR024180">
    <property type="entry name" value="Tetrapyrrole_Mease/MazG_pred"/>
</dbReference>
<dbReference type="InterPro" id="IPR000878">
    <property type="entry name" value="4pyrrol_Mease"/>
</dbReference>
<keyword evidence="5" id="KW-1185">Reference proteome</keyword>
<dbReference type="GO" id="GO:0047429">
    <property type="term" value="F:nucleoside triphosphate diphosphatase activity"/>
    <property type="evidence" value="ECO:0007669"/>
    <property type="project" value="UniProtKB-EC"/>
</dbReference>
<keyword evidence="4" id="KW-0378">Hydrolase</keyword>
<dbReference type="Gene3D" id="3.40.1010.10">
    <property type="entry name" value="Cobalt-precorrin-4 Transmethylase, Domain 1"/>
    <property type="match status" value="1"/>
</dbReference>
<dbReference type="CDD" id="cd11529">
    <property type="entry name" value="NTP-PPase_MazG_Cterm"/>
    <property type="match status" value="1"/>
</dbReference>
<comment type="caution">
    <text evidence="4">The sequence shown here is derived from an EMBL/GenBank/DDBJ whole genome shotgun (WGS) entry which is preliminary data.</text>
</comment>
<dbReference type="SUPFAM" id="SSF101386">
    <property type="entry name" value="all-alpha NTP pyrophosphatases"/>
    <property type="match status" value="2"/>
</dbReference>